<dbReference type="EMBL" id="CAEZZH010000009">
    <property type="protein sequence ID" value="CAB4757532.1"/>
    <property type="molecule type" value="Genomic_DNA"/>
</dbReference>
<evidence type="ECO:0000313" key="5">
    <source>
        <dbReference type="EMBL" id="CAB5073383.1"/>
    </source>
</evidence>
<proteinExistence type="predicted"/>
<evidence type="ECO:0000259" key="1">
    <source>
        <dbReference type="Pfam" id="PF01370"/>
    </source>
</evidence>
<dbReference type="EMBL" id="CAFBPO010000008">
    <property type="protein sequence ID" value="CAB5021407.1"/>
    <property type="molecule type" value="Genomic_DNA"/>
</dbReference>
<dbReference type="InterPro" id="IPR001509">
    <property type="entry name" value="Epimerase_deHydtase"/>
</dbReference>
<dbReference type="InterPro" id="IPR050177">
    <property type="entry name" value="Lipid_A_modif_metabolic_enz"/>
</dbReference>
<sequence>MFDLCNLREDKILVTGASGIIGSNLVKELISQRQDGAPKITITTKSGILPNIGIDETKLEILKGNLLDSEFIRGLPSYKVIFHAAGYGQPARFLEDTFGTLQLNCEVTSSLLKKVSKGGRFVFFSSSEIYSGSPDVPSREEHIGTTDPYHPRAAYIEGKRVGEALAFLARKALGVSTTSIRIALVYGPGTKVGDARVMNSFISRSIQNKELEMLDMGDALRTYCYVDDAVKLILKITTSGAEPVYNLGGTETISIRELGAMIAEMTGAEFRLPKQNTGLKSAPSVVKLDMSKTLQLFPSTFEFTAFNDGLRQTIDWQKNELLDARE</sequence>
<name>A0A6J7N8W2_9ZZZZ</name>
<feature type="domain" description="NAD-dependent epimerase/dehydratase" evidence="1">
    <location>
        <begin position="12"/>
        <end position="248"/>
    </location>
</feature>
<reference evidence="3" key="1">
    <citation type="submission" date="2020-05" db="EMBL/GenBank/DDBJ databases">
        <authorList>
            <person name="Chiriac C."/>
            <person name="Salcher M."/>
            <person name="Ghai R."/>
            <person name="Kavagutti S V."/>
        </authorList>
    </citation>
    <scope>NUCLEOTIDE SEQUENCE</scope>
</reference>
<accession>A0A6J7N8W2</accession>
<protein>
    <submittedName>
        <fullName evidence="3">Unannotated protein</fullName>
    </submittedName>
</protein>
<dbReference type="SUPFAM" id="SSF51735">
    <property type="entry name" value="NAD(P)-binding Rossmann-fold domains"/>
    <property type="match status" value="1"/>
</dbReference>
<dbReference type="Gene3D" id="3.40.50.720">
    <property type="entry name" value="NAD(P)-binding Rossmann-like Domain"/>
    <property type="match status" value="1"/>
</dbReference>
<evidence type="ECO:0000313" key="2">
    <source>
        <dbReference type="EMBL" id="CAB4757532.1"/>
    </source>
</evidence>
<gene>
    <name evidence="2" type="ORF">UFOPK2850_00878</name>
    <name evidence="3" type="ORF">UFOPK3982_01009</name>
    <name evidence="4" type="ORF">UFOPK4120_00878</name>
    <name evidence="5" type="ORF">UFOPK4404_00857</name>
</gene>
<evidence type="ECO:0000313" key="3">
    <source>
        <dbReference type="EMBL" id="CAB4988818.1"/>
    </source>
</evidence>
<dbReference type="PANTHER" id="PTHR43245">
    <property type="entry name" value="BIFUNCTIONAL POLYMYXIN RESISTANCE PROTEIN ARNA"/>
    <property type="match status" value="1"/>
</dbReference>
<evidence type="ECO:0000313" key="4">
    <source>
        <dbReference type="EMBL" id="CAB5021407.1"/>
    </source>
</evidence>
<dbReference type="EMBL" id="CAFBOO010000008">
    <property type="protein sequence ID" value="CAB4988818.1"/>
    <property type="molecule type" value="Genomic_DNA"/>
</dbReference>
<dbReference type="EMBL" id="CAFBQY010000008">
    <property type="protein sequence ID" value="CAB5073383.1"/>
    <property type="molecule type" value="Genomic_DNA"/>
</dbReference>
<dbReference type="AlphaFoldDB" id="A0A6J7N8W2"/>
<organism evidence="3">
    <name type="scientific">freshwater metagenome</name>
    <dbReference type="NCBI Taxonomy" id="449393"/>
    <lineage>
        <taxon>unclassified sequences</taxon>
        <taxon>metagenomes</taxon>
        <taxon>ecological metagenomes</taxon>
    </lineage>
</organism>
<dbReference type="Pfam" id="PF01370">
    <property type="entry name" value="Epimerase"/>
    <property type="match status" value="1"/>
</dbReference>
<dbReference type="InterPro" id="IPR036291">
    <property type="entry name" value="NAD(P)-bd_dom_sf"/>
</dbReference>